<organism evidence="5 6">
    <name type="scientific">Mycobacterium dioxanotrophicus</name>
    <dbReference type="NCBI Taxonomy" id="482462"/>
    <lineage>
        <taxon>Bacteria</taxon>
        <taxon>Bacillati</taxon>
        <taxon>Actinomycetota</taxon>
        <taxon>Actinomycetes</taxon>
        <taxon>Mycobacteriales</taxon>
        <taxon>Mycobacteriaceae</taxon>
        <taxon>Mycobacterium</taxon>
    </lineage>
</organism>
<evidence type="ECO:0000256" key="3">
    <source>
        <dbReference type="ARBA" id="ARBA00023163"/>
    </source>
</evidence>
<keyword evidence="2" id="KW-0238">DNA-binding</keyword>
<dbReference type="GO" id="GO:0043565">
    <property type="term" value="F:sequence-specific DNA binding"/>
    <property type="evidence" value="ECO:0007669"/>
    <property type="project" value="InterPro"/>
</dbReference>
<dbReference type="Pfam" id="PF12833">
    <property type="entry name" value="HTH_18"/>
    <property type="match status" value="1"/>
</dbReference>
<accession>A0A1Y0C7I8</accession>
<evidence type="ECO:0000259" key="4">
    <source>
        <dbReference type="PROSITE" id="PS01124"/>
    </source>
</evidence>
<dbReference type="PRINTS" id="PR00032">
    <property type="entry name" value="HTHARAC"/>
</dbReference>
<dbReference type="Proteomes" id="UP000195331">
    <property type="component" value="Chromosome"/>
</dbReference>
<dbReference type="PANTHER" id="PTHR46796">
    <property type="entry name" value="HTH-TYPE TRANSCRIPTIONAL ACTIVATOR RHAS-RELATED"/>
    <property type="match status" value="1"/>
</dbReference>
<dbReference type="Pfam" id="PF14525">
    <property type="entry name" value="AraC_binding_2"/>
    <property type="match status" value="1"/>
</dbReference>
<dbReference type="InterPro" id="IPR035418">
    <property type="entry name" value="AraC-bd_2"/>
</dbReference>
<dbReference type="SMART" id="SM00342">
    <property type="entry name" value="HTH_ARAC"/>
    <property type="match status" value="1"/>
</dbReference>
<sequence>MSATPSDVARAPREFSTAGLPAGERIERWERHNSTALIGLQCRTIGSGALDAREINVELGALGLARVIAGPHIVERSTAHITASPVDSIALYFTLSGEAFFYRDDGVRTLRPGQVLAMDADTPFVRGFSGGLDELVVRVPRAAFADHTGLADLDRPVVAAFNGDPQADALAHLVARALSADATAPADEDTLLDLVAFIATGGRRAGASTHLAAAKAFIAAHLTDPRLGAAMVAAGVGLSARQLSRVFADSGVSVPHYIRERRLDRAHALLIDTARQHLPVADIAAQCGFGSAAHFSTAFAERFGAAPSEIRRRR</sequence>
<dbReference type="InterPro" id="IPR018060">
    <property type="entry name" value="HTH_AraC"/>
</dbReference>
<dbReference type="Gene3D" id="1.10.10.60">
    <property type="entry name" value="Homeodomain-like"/>
    <property type="match status" value="1"/>
</dbReference>
<dbReference type="KEGG" id="mdx:BTO20_24025"/>
<feature type="domain" description="HTH araC/xylS-type" evidence="4">
    <location>
        <begin position="212"/>
        <end position="313"/>
    </location>
</feature>
<dbReference type="SUPFAM" id="SSF46689">
    <property type="entry name" value="Homeodomain-like"/>
    <property type="match status" value="1"/>
</dbReference>
<dbReference type="RefSeq" id="WP_087078600.1">
    <property type="nucleotide sequence ID" value="NZ_CP020809.1"/>
</dbReference>
<dbReference type="InterPro" id="IPR009057">
    <property type="entry name" value="Homeodomain-like_sf"/>
</dbReference>
<keyword evidence="6" id="KW-1185">Reference proteome</keyword>
<keyword evidence="3" id="KW-0804">Transcription</keyword>
<evidence type="ECO:0000256" key="2">
    <source>
        <dbReference type="ARBA" id="ARBA00023125"/>
    </source>
</evidence>
<proteinExistence type="predicted"/>
<reference evidence="5 6" key="1">
    <citation type="submission" date="2017-04" db="EMBL/GenBank/DDBJ databases">
        <title>Whole Genome Sequence of 1,4-Dioxane Degrading Bacterium Mycobacterium dioxanotrophicus PH-06.</title>
        <authorList>
            <person name="He Y."/>
        </authorList>
    </citation>
    <scope>NUCLEOTIDE SEQUENCE [LARGE SCALE GENOMIC DNA]</scope>
    <source>
        <strain evidence="5 6">PH-06</strain>
    </source>
</reference>
<protein>
    <recommendedName>
        <fullName evidence="4">HTH araC/xylS-type domain-containing protein</fullName>
    </recommendedName>
</protein>
<keyword evidence="1" id="KW-0805">Transcription regulation</keyword>
<dbReference type="AlphaFoldDB" id="A0A1Y0C7I8"/>
<evidence type="ECO:0000313" key="6">
    <source>
        <dbReference type="Proteomes" id="UP000195331"/>
    </source>
</evidence>
<name>A0A1Y0C7I8_9MYCO</name>
<dbReference type="EMBL" id="CP020809">
    <property type="protein sequence ID" value="ART71200.1"/>
    <property type="molecule type" value="Genomic_DNA"/>
</dbReference>
<dbReference type="InterPro" id="IPR050204">
    <property type="entry name" value="AraC_XylS_family_regulators"/>
</dbReference>
<dbReference type="GO" id="GO:0003700">
    <property type="term" value="F:DNA-binding transcription factor activity"/>
    <property type="evidence" value="ECO:0007669"/>
    <property type="project" value="InterPro"/>
</dbReference>
<evidence type="ECO:0000256" key="1">
    <source>
        <dbReference type="ARBA" id="ARBA00023015"/>
    </source>
</evidence>
<dbReference type="InterPro" id="IPR018062">
    <property type="entry name" value="HTH_AraC-typ_CS"/>
</dbReference>
<dbReference type="PROSITE" id="PS00041">
    <property type="entry name" value="HTH_ARAC_FAMILY_1"/>
    <property type="match status" value="1"/>
</dbReference>
<dbReference type="OrthoDB" id="9799345at2"/>
<dbReference type="PANTHER" id="PTHR46796:SF6">
    <property type="entry name" value="ARAC SUBFAMILY"/>
    <property type="match status" value="1"/>
</dbReference>
<dbReference type="InterPro" id="IPR020449">
    <property type="entry name" value="Tscrpt_reg_AraC-type_HTH"/>
</dbReference>
<gene>
    <name evidence="5" type="ORF">BTO20_24025</name>
</gene>
<evidence type="ECO:0000313" key="5">
    <source>
        <dbReference type="EMBL" id="ART71200.1"/>
    </source>
</evidence>
<dbReference type="PROSITE" id="PS01124">
    <property type="entry name" value="HTH_ARAC_FAMILY_2"/>
    <property type="match status" value="1"/>
</dbReference>